<keyword evidence="3" id="KW-1185">Reference proteome</keyword>
<dbReference type="Proteomes" id="UP000821853">
    <property type="component" value="Chromosome 2"/>
</dbReference>
<dbReference type="OrthoDB" id="5984028at2759"/>
<dbReference type="EMBL" id="JABSTR010000004">
    <property type="protein sequence ID" value="KAH9367534.1"/>
    <property type="molecule type" value="Genomic_DNA"/>
</dbReference>
<feature type="domain" description="FP protein C-terminal" evidence="1">
    <location>
        <begin position="21"/>
        <end position="70"/>
    </location>
</feature>
<dbReference type="Pfam" id="PF25298">
    <property type="entry name" value="Baculo_FP_2nd"/>
    <property type="match status" value="1"/>
</dbReference>
<dbReference type="VEuPathDB" id="VectorBase:HLOH_049916"/>
<name>A0A9J6FMS7_HAELO</name>
<evidence type="ECO:0000313" key="3">
    <source>
        <dbReference type="Proteomes" id="UP000821853"/>
    </source>
</evidence>
<comment type="caution">
    <text evidence="2">The sequence shown here is derived from an EMBL/GenBank/DDBJ whole genome shotgun (WGS) entry which is preliminary data.</text>
</comment>
<protein>
    <recommendedName>
        <fullName evidence="1">FP protein C-terminal domain-containing protein</fullName>
    </recommendedName>
</protein>
<accession>A0A9J6FMS7</accession>
<gene>
    <name evidence="2" type="ORF">HPB48_022262</name>
</gene>
<evidence type="ECO:0000259" key="1">
    <source>
        <dbReference type="Pfam" id="PF25298"/>
    </source>
</evidence>
<dbReference type="AlphaFoldDB" id="A0A9J6FMS7"/>
<organism evidence="2 3">
    <name type="scientific">Haemaphysalis longicornis</name>
    <name type="common">Bush tick</name>
    <dbReference type="NCBI Taxonomy" id="44386"/>
    <lineage>
        <taxon>Eukaryota</taxon>
        <taxon>Metazoa</taxon>
        <taxon>Ecdysozoa</taxon>
        <taxon>Arthropoda</taxon>
        <taxon>Chelicerata</taxon>
        <taxon>Arachnida</taxon>
        <taxon>Acari</taxon>
        <taxon>Parasitiformes</taxon>
        <taxon>Ixodida</taxon>
        <taxon>Ixodoidea</taxon>
        <taxon>Ixodidae</taxon>
        <taxon>Haemaphysalinae</taxon>
        <taxon>Haemaphysalis</taxon>
    </lineage>
</organism>
<evidence type="ECO:0000313" key="2">
    <source>
        <dbReference type="EMBL" id="KAH9367534.1"/>
    </source>
</evidence>
<reference evidence="2 3" key="1">
    <citation type="journal article" date="2020" name="Cell">
        <title>Large-Scale Comparative Analyses of Tick Genomes Elucidate Their Genetic Diversity and Vector Capacities.</title>
        <authorList>
            <consortium name="Tick Genome and Microbiome Consortium (TIGMIC)"/>
            <person name="Jia N."/>
            <person name="Wang J."/>
            <person name="Shi W."/>
            <person name="Du L."/>
            <person name="Sun Y."/>
            <person name="Zhan W."/>
            <person name="Jiang J.F."/>
            <person name="Wang Q."/>
            <person name="Zhang B."/>
            <person name="Ji P."/>
            <person name="Bell-Sakyi L."/>
            <person name="Cui X.M."/>
            <person name="Yuan T.T."/>
            <person name="Jiang B.G."/>
            <person name="Yang W.F."/>
            <person name="Lam T.T."/>
            <person name="Chang Q.C."/>
            <person name="Ding S.J."/>
            <person name="Wang X.J."/>
            <person name="Zhu J.G."/>
            <person name="Ruan X.D."/>
            <person name="Zhao L."/>
            <person name="Wei J.T."/>
            <person name="Ye R.Z."/>
            <person name="Que T.C."/>
            <person name="Du C.H."/>
            <person name="Zhou Y.H."/>
            <person name="Cheng J.X."/>
            <person name="Dai P.F."/>
            <person name="Guo W.B."/>
            <person name="Han X.H."/>
            <person name="Huang E.J."/>
            <person name="Li L.F."/>
            <person name="Wei W."/>
            <person name="Gao Y.C."/>
            <person name="Liu J.Z."/>
            <person name="Shao H.Z."/>
            <person name="Wang X."/>
            <person name="Wang C.C."/>
            <person name="Yang T.C."/>
            <person name="Huo Q.B."/>
            <person name="Li W."/>
            <person name="Chen H.Y."/>
            <person name="Chen S.E."/>
            <person name="Zhou L.G."/>
            <person name="Ni X.B."/>
            <person name="Tian J.H."/>
            <person name="Sheng Y."/>
            <person name="Liu T."/>
            <person name="Pan Y.S."/>
            <person name="Xia L.Y."/>
            <person name="Li J."/>
            <person name="Zhao F."/>
            <person name="Cao W.C."/>
        </authorList>
    </citation>
    <scope>NUCLEOTIDE SEQUENCE [LARGE SCALE GENOMIC DNA]</scope>
    <source>
        <strain evidence="2">HaeL-2018</strain>
    </source>
</reference>
<dbReference type="InterPro" id="IPR057251">
    <property type="entry name" value="FP_C"/>
</dbReference>
<proteinExistence type="predicted"/>
<sequence>MNGLGFSANTAVFVNEHLFPALKKLLGVSIAKKRECQWQFVWAKEGRILAKRDEQSNAIHIQSEQDVEMIV</sequence>